<organism evidence="1 2">
    <name type="scientific">Champsocephalus gunnari</name>
    <name type="common">Mackerel icefish</name>
    <dbReference type="NCBI Taxonomy" id="52237"/>
    <lineage>
        <taxon>Eukaryota</taxon>
        <taxon>Metazoa</taxon>
        <taxon>Chordata</taxon>
        <taxon>Craniata</taxon>
        <taxon>Vertebrata</taxon>
        <taxon>Euteleostomi</taxon>
        <taxon>Actinopterygii</taxon>
        <taxon>Neopterygii</taxon>
        <taxon>Teleostei</taxon>
        <taxon>Neoteleostei</taxon>
        <taxon>Acanthomorphata</taxon>
        <taxon>Eupercaria</taxon>
        <taxon>Perciformes</taxon>
        <taxon>Notothenioidei</taxon>
        <taxon>Channichthyidae</taxon>
        <taxon>Champsocephalus</taxon>
    </lineage>
</organism>
<comment type="caution">
    <text evidence="1">The sequence shown here is derived from an EMBL/GenBank/DDBJ whole genome shotgun (WGS) entry which is preliminary data.</text>
</comment>
<accession>A0AAN8HKC0</accession>
<name>A0AAN8HKC0_CHAGU</name>
<keyword evidence="2" id="KW-1185">Reference proteome</keyword>
<dbReference type="EMBL" id="JAURVH010001524">
    <property type="protein sequence ID" value="KAK5918921.1"/>
    <property type="molecule type" value="Genomic_DNA"/>
</dbReference>
<sequence>MARSSGLYAATAARLCWSYNAIGLLRTHQATRVLRYWVTSRGSFLDISGKRDEEGGEAFGIAYGGDSADHHFHPSF</sequence>
<proteinExistence type="predicted"/>
<gene>
    <name evidence="1" type="ORF">CgunFtcFv8_022859</name>
</gene>
<protein>
    <submittedName>
        <fullName evidence="1">Uncharacterized protein</fullName>
    </submittedName>
</protein>
<evidence type="ECO:0000313" key="2">
    <source>
        <dbReference type="Proteomes" id="UP001331515"/>
    </source>
</evidence>
<evidence type="ECO:0000313" key="1">
    <source>
        <dbReference type="EMBL" id="KAK5918921.1"/>
    </source>
</evidence>
<dbReference type="Proteomes" id="UP001331515">
    <property type="component" value="Unassembled WGS sequence"/>
</dbReference>
<reference evidence="1 2" key="1">
    <citation type="journal article" date="2023" name="Mol. Biol. Evol.">
        <title>Genomics of Secondarily Temperate Adaptation in the Only Non-Antarctic Icefish.</title>
        <authorList>
            <person name="Rivera-Colon A.G."/>
            <person name="Rayamajhi N."/>
            <person name="Minhas B.F."/>
            <person name="Madrigal G."/>
            <person name="Bilyk K.T."/>
            <person name="Yoon V."/>
            <person name="Hune M."/>
            <person name="Gregory S."/>
            <person name="Cheng C.H.C."/>
            <person name="Catchen J.M."/>
        </authorList>
    </citation>
    <scope>NUCLEOTIDE SEQUENCE [LARGE SCALE GENOMIC DNA]</scope>
    <source>
        <tissue evidence="1">White muscle</tissue>
    </source>
</reference>
<dbReference type="AlphaFoldDB" id="A0AAN8HKC0"/>